<sequence>MARSRYVVLSAQQVDPLSWFTGPYLPLALSGLIFVSGAVITATSWSTSEHPWLQLAGLLLNVIAALLIHVRTRPLQRPIGWGTGTLALATSILGLVLSALDYRGTELNLNLWWGPAAPAIILLCLSPYLPARTMWVLGSATTIVTVGASMAILYPVNDYVGPVMTAVMIGFPVVMATAASTLFAYSLVSTMLPMLESPSRIMVVGQQARDEAVAELEHKTVARLIGRARPFLESVADAGRVTPEDRALAGQLARRLRDDLITQASESWLDSIASTSRLVVVDPDRLARLMTNAQRTAVLAMLRAILESPEADSDSLMIELRRAPDGSTAAAISMDLALPEGRRIMHFAPYYLTLKTAVDDLEFDRDRLTFRIPPRN</sequence>
<feature type="transmembrane region" description="Helical" evidence="1">
    <location>
        <begin position="80"/>
        <end position="100"/>
    </location>
</feature>
<reference evidence="2 3" key="1">
    <citation type="submission" date="2023-07" db="EMBL/GenBank/DDBJ databases">
        <title>Protaetiibacter sp. nov WY-16 isolated from soil.</title>
        <authorList>
            <person name="Liu B."/>
            <person name="Wan Y."/>
        </authorList>
    </citation>
    <scope>NUCLEOTIDE SEQUENCE [LARGE SCALE GENOMIC DNA]</scope>
    <source>
        <strain evidence="2 3">WY-16</strain>
    </source>
</reference>
<dbReference type="RefSeq" id="WP_305001691.1">
    <property type="nucleotide sequence ID" value="NZ_JAUQUB010000001.1"/>
</dbReference>
<feature type="transmembrane region" description="Helical" evidence="1">
    <location>
        <begin position="166"/>
        <end position="188"/>
    </location>
</feature>
<feature type="transmembrane region" description="Helical" evidence="1">
    <location>
        <begin position="24"/>
        <end position="45"/>
    </location>
</feature>
<keyword evidence="1" id="KW-1133">Transmembrane helix</keyword>
<dbReference type="Proteomes" id="UP001241072">
    <property type="component" value="Unassembled WGS sequence"/>
</dbReference>
<evidence type="ECO:0000256" key="1">
    <source>
        <dbReference type="SAM" id="Phobius"/>
    </source>
</evidence>
<keyword evidence="1" id="KW-0812">Transmembrane</keyword>
<evidence type="ECO:0000313" key="2">
    <source>
        <dbReference type="EMBL" id="MDO7881278.1"/>
    </source>
</evidence>
<dbReference type="EMBL" id="JAUQUB010000001">
    <property type="protein sequence ID" value="MDO7881278.1"/>
    <property type="molecule type" value="Genomic_DNA"/>
</dbReference>
<accession>A0ABT9BJT0</accession>
<name>A0ABT9BJT0_9MICO</name>
<proteinExistence type="predicted"/>
<feature type="transmembrane region" description="Helical" evidence="1">
    <location>
        <begin position="112"/>
        <end position="129"/>
    </location>
</feature>
<keyword evidence="3" id="KW-1185">Reference proteome</keyword>
<gene>
    <name evidence="2" type="ORF">Q5716_03455</name>
</gene>
<evidence type="ECO:0000313" key="3">
    <source>
        <dbReference type="Proteomes" id="UP001241072"/>
    </source>
</evidence>
<keyword evidence="1" id="KW-0472">Membrane</keyword>
<comment type="caution">
    <text evidence="2">The sequence shown here is derived from an EMBL/GenBank/DDBJ whole genome shotgun (WGS) entry which is preliminary data.</text>
</comment>
<protein>
    <submittedName>
        <fullName evidence="2">Uncharacterized protein</fullName>
    </submittedName>
</protein>
<feature type="transmembrane region" description="Helical" evidence="1">
    <location>
        <begin position="136"/>
        <end position="154"/>
    </location>
</feature>
<feature type="transmembrane region" description="Helical" evidence="1">
    <location>
        <begin position="51"/>
        <end position="68"/>
    </location>
</feature>
<organism evidence="2 3">
    <name type="scientific">Antiquaquibacter soli</name>
    <dbReference type="NCBI Taxonomy" id="3064523"/>
    <lineage>
        <taxon>Bacteria</taxon>
        <taxon>Bacillati</taxon>
        <taxon>Actinomycetota</taxon>
        <taxon>Actinomycetes</taxon>
        <taxon>Micrococcales</taxon>
        <taxon>Microbacteriaceae</taxon>
        <taxon>Antiquaquibacter</taxon>
    </lineage>
</organism>